<dbReference type="PANTHER" id="PTHR34720">
    <property type="entry name" value="MICROCYSTIN DEPENDENT PROTEIN"/>
    <property type="match status" value="1"/>
</dbReference>
<dbReference type="Gene3D" id="2.60.40.3440">
    <property type="match status" value="3"/>
</dbReference>
<accession>B8CZN3</accession>
<protein>
    <recommendedName>
        <fullName evidence="1">Cadherin domain-containing protein</fullName>
    </recommendedName>
</protein>
<evidence type="ECO:0000313" key="3">
    <source>
        <dbReference type="Proteomes" id="UP000000719"/>
    </source>
</evidence>
<dbReference type="GO" id="GO:0016020">
    <property type="term" value="C:membrane"/>
    <property type="evidence" value="ECO:0007669"/>
    <property type="project" value="InterPro"/>
</dbReference>
<gene>
    <name evidence="2" type="ordered locus">Hore_20050</name>
</gene>
<dbReference type="GO" id="GO:0007156">
    <property type="term" value="P:homophilic cell adhesion via plasma membrane adhesion molecules"/>
    <property type="evidence" value="ECO:0007669"/>
    <property type="project" value="InterPro"/>
</dbReference>
<dbReference type="HOGENOM" id="CLU_383460_0_0_9"/>
<dbReference type="InterPro" id="IPR041690">
    <property type="entry name" value="Cadherin_5"/>
</dbReference>
<dbReference type="Gene3D" id="2.60.40.2810">
    <property type="match status" value="2"/>
</dbReference>
<proteinExistence type="predicted"/>
<dbReference type="NCBIfam" id="NF012211">
    <property type="entry name" value="tand_rpt_95"/>
    <property type="match status" value="4"/>
</dbReference>
<dbReference type="InterPro" id="IPR002126">
    <property type="entry name" value="Cadherin-like_dom"/>
</dbReference>
<reference evidence="2 3" key="1">
    <citation type="journal article" date="2009" name="PLoS ONE">
        <title>Genome analysis of the anaerobic thermohalophilic bacterium Halothermothrix orenii.</title>
        <authorList>
            <person name="Mavromatis K."/>
            <person name="Ivanova N."/>
            <person name="Anderson I."/>
            <person name="Lykidis A."/>
            <person name="Hooper S.D."/>
            <person name="Sun H."/>
            <person name="Kunin V."/>
            <person name="Lapidus A."/>
            <person name="Hugenholtz P."/>
            <person name="Patel B."/>
            <person name="Kyrpides N.C."/>
        </authorList>
    </citation>
    <scope>NUCLEOTIDE SEQUENCE [LARGE SCALE GENOMIC DNA]</scope>
    <source>
        <strain evidence="3">H 168 / OCM 544 / DSM 9562</strain>
    </source>
</reference>
<dbReference type="KEGG" id="hor:Hore_20050"/>
<feature type="domain" description="Cadherin" evidence="1">
    <location>
        <begin position="224"/>
        <end position="320"/>
    </location>
</feature>
<dbReference type="AlphaFoldDB" id="B8CZN3"/>
<organism evidence="2 3">
    <name type="scientific">Halothermothrix orenii (strain H 168 / OCM 544 / DSM 9562)</name>
    <dbReference type="NCBI Taxonomy" id="373903"/>
    <lineage>
        <taxon>Bacteria</taxon>
        <taxon>Bacillati</taxon>
        <taxon>Bacillota</taxon>
        <taxon>Clostridia</taxon>
        <taxon>Halanaerobiales</taxon>
        <taxon>Halothermotrichaceae</taxon>
        <taxon>Halothermothrix</taxon>
    </lineage>
</organism>
<keyword evidence="3" id="KW-1185">Reference proteome</keyword>
<dbReference type="eggNOG" id="COG4254">
    <property type="taxonomic scope" value="Bacteria"/>
</dbReference>
<name>B8CZN3_HALOH</name>
<dbReference type="PROSITE" id="PS50268">
    <property type="entry name" value="CADHERIN_2"/>
    <property type="match status" value="1"/>
</dbReference>
<dbReference type="RefSeq" id="WP_015923721.1">
    <property type="nucleotide sequence ID" value="NC_011899.1"/>
</dbReference>
<dbReference type="Pfam" id="PF17963">
    <property type="entry name" value="Big_9"/>
    <property type="match status" value="4"/>
</dbReference>
<dbReference type="OrthoDB" id="2985276at2"/>
<dbReference type="PANTHER" id="PTHR34720:SF9">
    <property type="entry name" value="BLR4714 PROTEIN"/>
    <property type="match status" value="1"/>
</dbReference>
<dbReference type="STRING" id="373903.Hore_20050"/>
<dbReference type="Proteomes" id="UP000000719">
    <property type="component" value="Chromosome"/>
</dbReference>
<dbReference type="EMBL" id="CP001098">
    <property type="protein sequence ID" value="ACL70752.1"/>
    <property type="molecule type" value="Genomic_DNA"/>
</dbReference>
<dbReference type="Pfam" id="PF17892">
    <property type="entry name" value="Cadherin_5"/>
    <property type="match status" value="1"/>
</dbReference>
<evidence type="ECO:0000313" key="2">
    <source>
        <dbReference type="EMBL" id="ACL70752.1"/>
    </source>
</evidence>
<evidence type="ECO:0000259" key="1">
    <source>
        <dbReference type="PROSITE" id="PS50268"/>
    </source>
</evidence>
<dbReference type="GO" id="GO:0005509">
    <property type="term" value="F:calcium ion binding"/>
    <property type="evidence" value="ECO:0007669"/>
    <property type="project" value="InterPro"/>
</dbReference>
<sequence length="721" mass="77248">MFDSWGGPDGKDVVENKIVMDSNKSIKAIFISENQPPVAQDDSVETDVGTPVTIKPLTNDSDPEKQSLEIIKVGQPSHGRASIVDGETIKYVPDPAFSGTDTFTYIIADNKNLQTEAIITVTVGSSDNNAPLAEDDNVTTTADQPVVVDVLANDTDVDGDTLTLQSVTAPSNGTAVKNGDGTITYTPDNGYTGSDSFTYTVSDGELTAEATVNVTIGSGNAAPTANDDSITMDEDTTTTIDLLANDTDPEGDPISVYEINDSATMGIVINNNDGTVTFTPYTDYHGNASFAYTIVDSNNNISNSATVTVEILPVNDPPEAYDDNVNAMMNNPLTINVLENDYDAEFETLQVSISTNPVHGSVTVNPDYTITYTPDTDYTGSDQFDYIVSDGNGSDTGTVFIEVVTENAPPVAGDIVETANVYGTIWIDYEYNTSDPDGDSLTLDSFTQPTYGLVYVDEYGDLMYEAPTSPCTDSFTYTVSDPFGETATGTVTVEVSDPYNVKGTLTFPESVSYQEYTVFLDDNLDETDGYVDCFDYFVETATTEAPFRFDNVAPGTYYIYAKSGIYEGVHGQASDGTLPTSPTASVPDTGKVNFNVDMYATKELNVNGTITLPEVATGFYIVFIDTDTDSGNGQEAFIAGEYTNKDQISYSASVTPGTYYVYAMVDLDNNSEYVEAMGYYGVTPPDIPGEPNAVIPESGSVTLDILTDYIMTPASVNAVTK</sequence>